<dbReference type="Proteomes" id="UP000054978">
    <property type="component" value="Unassembled WGS sequence"/>
</dbReference>
<evidence type="ECO:0008006" key="5">
    <source>
        <dbReference type="Google" id="ProtNLM"/>
    </source>
</evidence>
<dbReference type="AlphaFoldDB" id="A0A158BAL5"/>
<organism evidence="3 4">
    <name type="scientific">Caballeronia ptereochthonis</name>
    <dbReference type="NCBI Taxonomy" id="1777144"/>
    <lineage>
        <taxon>Bacteria</taxon>
        <taxon>Pseudomonadati</taxon>
        <taxon>Pseudomonadota</taxon>
        <taxon>Betaproteobacteria</taxon>
        <taxon>Burkholderiales</taxon>
        <taxon>Burkholderiaceae</taxon>
        <taxon>Caballeronia</taxon>
    </lineage>
</organism>
<name>A0A158BAL5_9BURK</name>
<keyword evidence="4" id="KW-1185">Reference proteome</keyword>
<sequence length="106" mass="10801">MKKDRNRVQRHVMPIALIVGAAGLCFATAASADSQAAKKMGQMGVINQTLQPKPLKSNNAYSNSANTNTARPGYNANSTYNPNAANAANANAVNAGNAGAAAGAKK</sequence>
<accession>A0A158BAL5</accession>
<evidence type="ECO:0000313" key="3">
    <source>
        <dbReference type="EMBL" id="SAK67105.1"/>
    </source>
</evidence>
<dbReference type="RefSeq" id="WP_087046433.1">
    <property type="nucleotide sequence ID" value="NZ_FCOB02000013.1"/>
</dbReference>
<proteinExistence type="predicted"/>
<dbReference type="EMBL" id="FCOB02000013">
    <property type="protein sequence ID" value="SAK67105.1"/>
    <property type="molecule type" value="Genomic_DNA"/>
</dbReference>
<dbReference type="STRING" id="1777144.AWB83_03051"/>
<reference evidence="3" key="1">
    <citation type="submission" date="2016-01" db="EMBL/GenBank/DDBJ databases">
        <authorList>
            <person name="Peeters C."/>
        </authorList>
    </citation>
    <scope>NUCLEOTIDE SEQUENCE [LARGE SCALE GENOMIC DNA]</scope>
    <source>
        <strain evidence="3">LMG 29326</strain>
    </source>
</reference>
<feature type="signal peptide" evidence="2">
    <location>
        <begin position="1"/>
        <end position="32"/>
    </location>
</feature>
<evidence type="ECO:0000256" key="2">
    <source>
        <dbReference type="SAM" id="SignalP"/>
    </source>
</evidence>
<evidence type="ECO:0000256" key="1">
    <source>
        <dbReference type="SAM" id="MobiDB-lite"/>
    </source>
</evidence>
<comment type="caution">
    <text evidence="3">The sequence shown here is derived from an EMBL/GenBank/DDBJ whole genome shotgun (WGS) entry which is preliminary data.</text>
</comment>
<gene>
    <name evidence="3" type="ORF">AWB83_03051</name>
</gene>
<feature type="compositionally biased region" description="Low complexity" evidence="1">
    <location>
        <begin position="57"/>
        <end position="78"/>
    </location>
</feature>
<feature type="region of interest" description="Disordered" evidence="1">
    <location>
        <begin position="54"/>
        <end position="78"/>
    </location>
</feature>
<feature type="chain" id="PRO_5007621550" description="Lipoprotein" evidence="2">
    <location>
        <begin position="33"/>
        <end position="106"/>
    </location>
</feature>
<evidence type="ECO:0000313" key="4">
    <source>
        <dbReference type="Proteomes" id="UP000054978"/>
    </source>
</evidence>
<protein>
    <recommendedName>
        <fullName evidence="5">Lipoprotein</fullName>
    </recommendedName>
</protein>
<keyword evidence="2" id="KW-0732">Signal</keyword>